<comment type="caution">
    <text evidence="1">The sequence shown here is derived from an EMBL/GenBank/DDBJ whole genome shotgun (WGS) entry which is preliminary data.</text>
</comment>
<name>A0A511MI18_9NOCA</name>
<dbReference type="EMBL" id="BJXA01000034">
    <property type="protein sequence ID" value="GEM40285.1"/>
    <property type="molecule type" value="Genomic_DNA"/>
</dbReference>
<dbReference type="RefSeq" id="WP_147135354.1">
    <property type="nucleotide sequence ID" value="NZ_BJXA01000034.1"/>
</dbReference>
<evidence type="ECO:0000313" key="2">
    <source>
        <dbReference type="Proteomes" id="UP000321424"/>
    </source>
</evidence>
<keyword evidence="2" id="KW-1185">Reference proteome</keyword>
<organism evidence="1 2">
    <name type="scientific">Nocardia ninae NBRC 108245</name>
    <dbReference type="NCBI Taxonomy" id="1210091"/>
    <lineage>
        <taxon>Bacteria</taxon>
        <taxon>Bacillati</taxon>
        <taxon>Actinomycetota</taxon>
        <taxon>Actinomycetes</taxon>
        <taxon>Mycobacteriales</taxon>
        <taxon>Nocardiaceae</taxon>
        <taxon>Nocardia</taxon>
    </lineage>
</organism>
<gene>
    <name evidence="1" type="ORF">NN4_48040</name>
</gene>
<dbReference type="Proteomes" id="UP000321424">
    <property type="component" value="Unassembled WGS sequence"/>
</dbReference>
<accession>A0A511MI18</accession>
<sequence>MGAEEFTDEARRQLCDKDTRKAYFDELVRQINKDGTSPAPTLRDPDLSAEEREAALKTIYQKRPVGDMDLGRHL</sequence>
<protein>
    <submittedName>
        <fullName evidence="1">Uncharacterized protein</fullName>
    </submittedName>
</protein>
<proteinExistence type="predicted"/>
<reference evidence="1 2" key="1">
    <citation type="submission" date="2019-07" db="EMBL/GenBank/DDBJ databases">
        <title>Whole genome shotgun sequence of Nocardia ninae NBRC 108245.</title>
        <authorList>
            <person name="Hosoyama A."/>
            <person name="Uohara A."/>
            <person name="Ohji S."/>
            <person name="Ichikawa N."/>
        </authorList>
    </citation>
    <scope>NUCLEOTIDE SEQUENCE [LARGE SCALE GENOMIC DNA]</scope>
    <source>
        <strain evidence="1 2">NBRC 108245</strain>
    </source>
</reference>
<dbReference type="AlphaFoldDB" id="A0A511MI18"/>
<evidence type="ECO:0000313" key="1">
    <source>
        <dbReference type="EMBL" id="GEM40285.1"/>
    </source>
</evidence>